<evidence type="ECO:0000256" key="1">
    <source>
        <dbReference type="ARBA" id="ARBA00002397"/>
    </source>
</evidence>
<proteinExistence type="inferred from homology"/>
<dbReference type="Proteomes" id="UP000198519">
    <property type="component" value="Unassembled WGS sequence"/>
</dbReference>
<name>A0A1I4PBN0_9GAMM</name>
<dbReference type="InterPro" id="IPR007809">
    <property type="entry name" value="FlgN-like"/>
</dbReference>
<keyword evidence="5" id="KW-0282">Flagellum</keyword>
<evidence type="ECO:0000256" key="4">
    <source>
        <dbReference type="SAM" id="Coils"/>
    </source>
</evidence>
<keyword evidence="3" id="KW-1005">Bacterial flagellum biogenesis</keyword>
<dbReference type="Gene3D" id="1.20.58.300">
    <property type="entry name" value="FlgN-like"/>
    <property type="match status" value="1"/>
</dbReference>
<keyword evidence="5" id="KW-0969">Cilium</keyword>
<accession>A0A1I4PBN0</accession>
<dbReference type="RefSeq" id="WP_092021895.1">
    <property type="nucleotide sequence ID" value="NZ_FOUE01000002.1"/>
</dbReference>
<evidence type="ECO:0000256" key="2">
    <source>
        <dbReference type="ARBA" id="ARBA00007703"/>
    </source>
</evidence>
<dbReference type="STRING" id="488535.SAMN04487963_1921"/>
<comment type="similarity">
    <text evidence="2">Belongs to the FlgN family.</text>
</comment>
<dbReference type="EMBL" id="FOUE01000002">
    <property type="protein sequence ID" value="SFM25192.1"/>
    <property type="molecule type" value="Genomic_DNA"/>
</dbReference>
<feature type="coiled-coil region" evidence="4">
    <location>
        <begin position="4"/>
        <end position="38"/>
    </location>
</feature>
<evidence type="ECO:0000313" key="5">
    <source>
        <dbReference type="EMBL" id="SFM25192.1"/>
    </source>
</evidence>
<dbReference type="OrthoDB" id="5734604at2"/>
<dbReference type="SUPFAM" id="SSF140566">
    <property type="entry name" value="FlgN-like"/>
    <property type="match status" value="1"/>
</dbReference>
<dbReference type="AlphaFoldDB" id="A0A1I4PBN0"/>
<keyword evidence="5" id="KW-0966">Cell projection</keyword>
<keyword evidence="4" id="KW-0175">Coiled coil</keyword>
<keyword evidence="6" id="KW-1185">Reference proteome</keyword>
<reference evidence="6" key="1">
    <citation type="submission" date="2016-10" db="EMBL/GenBank/DDBJ databases">
        <authorList>
            <person name="Varghese N."/>
            <person name="Submissions S."/>
        </authorList>
    </citation>
    <scope>NUCLEOTIDE SEQUENCE [LARGE SCALE GENOMIC DNA]</scope>
    <source>
        <strain evidence="6">CGMCC 1.7061</strain>
    </source>
</reference>
<dbReference type="GO" id="GO:0044780">
    <property type="term" value="P:bacterial-type flagellum assembly"/>
    <property type="evidence" value="ECO:0007669"/>
    <property type="project" value="InterPro"/>
</dbReference>
<comment type="function">
    <text evidence="1">Required for the efficient initiation of filament assembly.</text>
</comment>
<organism evidence="5 6">
    <name type="scientific">Marinobacter zhejiangensis</name>
    <dbReference type="NCBI Taxonomy" id="488535"/>
    <lineage>
        <taxon>Bacteria</taxon>
        <taxon>Pseudomonadati</taxon>
        <taxon>Pseudomonadota</taxon>
        <taxon>Gammaproteobacteria</taxon>
        <taxon>Pseudomonadales</taxon>
        <taxon>Marinobacteraceae</taxon>
        <taxon>Marinobacter</taxon>
    </lineage>
</organism>
<protein>
    <submittedName>
        <fullName evidence="5">Flagella synthesis protein FlgN</fullName>
    </submittedName>
</protein>
<evidence type="ECO:0000256" key="3">
    <source>
        <dbReference type="ARBA" id="ARBA00022795"/>
    </source>
</evidence>
<evidence type="ECO:0000313" key="6">
    <source>
        <dbReference type="Proteomes" id="UP000198519"/>
    </source>
</evidence>
<dbReference type="Pfam" id="PF05130">
    <property type="entry name" value="FlgN"/>
    <property type="match status" value="1"/>
</dbReference>
<gene>
    <name evidence="5" type="ORF">SAMN04487963_1921</name>
</gene>
<dbReference type="InterPro" id="IPR036679">
    <property type="entry name" value="FlgN-like_sf"/>
</dbReference>
<sequence length="156" mass="17452">MAAIDTLKNLLNEDIRQLDELAELLKLEKQKLAESDVQSLEALTAKKNALLQMVRERAKQKIHALVDMGFRPDNGQPTQFIQSSGLADLIESWSSAEQRLRECKRLNQVNERVVGNLQKRLARLSDIFRGTTGHQKLYGASGHQTTVTQTTVLASA</sequence>